<dbReference type="PIRSF" id="PIRSF029208">
    <property type="entry name" value="Phage_tail_GPU"/>
    <property type="match status" value="1"/>
</dbReference>
<protein>
    <recommendedName>
        <fullName evidence="3">Phage protein U</fullName>
    </recommendedName>
</protein>
<proteinExistence type="predicted"/>
<dbReference type="InterPro" id="IPR009734">
    <property type="entry name" value="Myoviridae_GpU"/>
</dbReference>
<reference evidence="1 2" key="1">
    <citation type="submission" date="2018-10" db="EMBL/GenBank/DDBJ databases">
        <title>Genomic Encyclopedia of Type Strains, Phase IV (KMG-IV): sequencing the most valuable type-strain genomes for metagenomic binning, comparative biology and taxonomic classification.</title>
        <authorList>
            <person name="Goeker M."/>
        </authorList>
    </citation>
    <scope>NUCLEOTIDE SEQUENCE [LARGE SCALE GENOMIC DNA]</scope>
    <source>
        <strain evidence="1 2">DSM 23229</strain>
    </source>
</reference>
<evidence type="ECO:0000313" key="2">
    <source>
        <dbReference type="Proteomes" id="UP000281975"/>
    </source>
</evidence>
<evidence type="ECO:0000313" key="1">
    <source>
        <dbReference type="EMBL" id="RKR02581.1"/>
    </source>
</evidence>
<keyword evidence="2" id="KW-1185">Reference proteome</keyword>
<dbReference type="Pfam" id="PF06995">
    <property type="entry name" value="Phage_P2_GpU"/>
    <property type="match status" value="1"/>
</dbReference>
<dbReference type="AlphaFoldDB" id="A0A420WVH8"/>
<dbReference type="InterPro" id="IPR016912">
    <property type="entry name" value="Phage_P2_GpU"/>
</dbReference>
<evidence type="ECO:0008006" key="3">
    <source>
        <dbReference type="Google" id="ProtNLM"/>
    </source>
</evidence>
<dbReference type="OrthoDB" id="1550902at2"/>
<name>A0A420WVH8_9GAMM</name>
<dbReference type="Proteomes" id="UP000281975">
    <property type="component" value="Unassembled WGS sequence"/>
</dbReference>
<comment type="caution">
    <text evidence="1">The sequence shown here is derived from an EMBL/GenBank/DDBJ whole genome shotgun (WGS) entry which is preliminary data.</text>
</comment>
<accession>A0A420WVH8</accession>
<gene>
    <name evidence="1" type="ORF">C7446_2299</name>
</gene>
<sequence>MADVMLKLGRYAFSIETAAYQQLSRKTQWTWASQSRVGAREALQFTGKGADTITLDGVIFPEWKGGTSQLDNMRSEADRTLPLLLVDGNGYVHGRWVIESVEELGDTHARAGTPRRQRFTLQIRHYDDGPTVSNQ</sequence>
<dbReference type="EMBL" id="RBIN01000006">
    <property type="protein sequence ID" value="RKR02581.1"/>
    <property type="molecule type" value="Genomic_DNA"/>
</dbReference>
<organism evidence="1 2">
    <name type="scientific">Kushneria sinocarnis</name>
    <dbReference type="NCBI Taxonomy" id="595502"/>
    <lineage>
        <taxon>Bacteria</taxon>
        <taxon>Pseudomonadati</taxon>
        <taxon>Pseudomonadota</taxon>
        <taxon>Gammaproteobacteria</taxon>
        <taxon>Oceanospirillales</taxon>
        <taxon>Halomonadaceae</taxon>
        <taxon>Kushneria</taxon>
    </lineage>
</organism>
<dbReference type="RefSeq" id="WP_121173221.1">
    <property type="nucleotide sequence ID" value="NZ_RBIN01000006.1"/>
</dbReference>